<dbReference type="InterPro" id="IPR029063">
    <property type="entry name" value="SAM-dependent_MTases_sf"/>
</dbReference>
<sequence>MSSTPDVMAAFTSGLADINLDESGAPRKGEKAAGMKSASSTIYDMAATLSGKGDLWNWGMYDADLAEEMRARVPGFGGPWTDGFSEQLYFLALRDLPIGLDDYAGREVLEVGCGMGEGLNFLSRVAPGARMTGLDLSPKAVARATATLSRGDALRYVHGDAEDLPFEDGSVDVLVNIESSHTYPDLGKFLREAARVLRPGGYLSHIDVYTRQRTATMRQAAEETEGLDWIADNDISDRVRAAVRRRMAPNSHFRAMLGKQRMNPLMRQVVAHSQILMFGGMFAGYQPPSTIKVLSKLGVVPWMSGLPMESYRHQIAVRR</sequence>
<dbReference type="Gene3D" id="3.40.50.150">
    <property type="entry name" value="Vaccinia Virus protein VP39"/>
    <property type="match status" value="1"/>
</dbReference>
<dbReference type="PANTHER" id="PTHR44068">
    <property type="entry name" value="ZGC:194242"/>
    <property type="match status" value="1"/>
</dbReference>
<gene>
    <name evidence="3" type="ORF">D7231_16665</name>
</gene>
<dbReference type="InterPro" id="IPR013216">
    <property type="entry name" value="Methyltransf_11"/>
</dbReference>
<keyword evidence="1 3" id="KW-0808">Transferase</keyword>
<dbReference type="InterPro" id="IPR050447">
    <property type="entry name" value="Erg6_SMT_methyltransf"/>
</dbReference>
<evidence type="ECO:0000313" key="3">
    <source>
        <dbReference type="EMBL" id="RKN71633.1"/>
    </source>
</evidence>
<comment type="caution">
    <text evidence="3">The sequence shown here is derived from an EMBL/GenBank/DDBJ whole genome shotgun (WGS) entry which is preliminary data.</text>
</comment>
<dbReference type="PANTHER" id="PTHR44068:SF11">
    <property type="entry name" value="GERANYL DIPHOSPHATE 2-C-METHYLTRANSFERASE"/>
    <property type="match status" value="1"/>
</dbReference>
<dbReference type="EMBL" id="RBAM01000006">
    <property type="protein sequence ID" value="RKN71633.1"/>
    <property type="molecule type" value="Genomic_DNA"/>
</dbReference>
<dbReference type="GO" id="GO:0032259">
    <property type="term" value="P:methylation"/>
    <property type="evidence" value="ECO:0007669"/>
    <property type="project" value="UniProtKB-KW"/>
</dbReference>
<keyword evidence="3" id="KW-0489">Methyltransferase</keyword>
<dbReference type="CDD" id="cd02440">
    <property type="entry name" value="AdoMet_MTases"/>
    <property type="match status" value="1"/>
</dbReference>
<dbReference type="SUPFAM" id="SSF53335">
    <property type="entry name" value="S-adenosyl-L-methionine-dependent methyltransferases"/>
    <property type="match status" value="1"/>
</dbReference>
<dbReference type="OrthoDB" id="9805171at2"/>
<dbReference type="Proteomes" id="UP000270343">
    <property type="component" value="Unassembled WGS sequence"/>
</dbReference>
<reference evidence="3 4" key="1">
    <citation type="journal article" date="2015" name="Antonie Van Leeuwenhoek">
        <title>Streptomyces klenkii sp. nov., isolated from deep marine sediment.</title>
        <authorList>
            <person name="Veyisoglu A."/>
            <person name="Sahin N."/>
        </authorList>
    </citation>
    <scope>NUCLEOTIDE SEQUENCE [LARGE SCALE GENOMIC DNA]</scope>
    <source>
        <strain evidence="3 4">KCTC 29202</strain>
    </source>
</reference>
<feature type="domain" description="Methyltransferase type 11" evidence="2">
    <location>
        <begin position="109"/>
        <end position="203"/>
    </location>
</feature>
<organism evidence="3 4">
    <name type="scientific">Streptomyces klenkii</name>
    <dbReference type="NCBI Taxonomy" id="1420899"/>
    <lineage>
        <taxon>Bacteria</taxon>
        <taxon>Bacillati</taxon>
        <taxon>Actinomycetota</taxon>
        <taxon>Actinomycetes</taxon>
        <taxon>Kitasatosporales</taxon>
        <taxon>Streptomycetaceae</taxon>
        <taxon>Streptomyces</taxon>
    </lineage>
</organism>
<accession>A0A3B0BEG5</accession>
<dbReference type="GO" id="GO:0008757">
    <property type="term" value="F:S-adenosylmethionine-dependent methyltransferase activity"/>
    <property type="evidence" value="ECO:0007669"/>
    <property type="project" value="InterPro"/>
</dbReference>
<name>A0A3B0BEG5_9ACTN</name>
<dbReference type="RefSeq" id="WP_120756245.1">
    <property type="nucleotide sequence ID" value="NZ_RBAM01000006.1"/>
</dbReference>
<dbReference type="Pfam" id="PF08241">
    <property type="entry name" value="Methyltransf_11"/>
    <property type="match status" value="1"/>
</dbReference>
<keyword evidence="4" id="KW-1185">Reference proteome</keyword>
<evidence type="ECO:0000313" key="4">
    <source>
        <dbReference type="Proteomes" id="UP000270343"/>
    </source>
</evidence>
<proteinExistence type="predicted"/>
<evidence type="ECO:0000256" key="1">
    <source>
        <dbReference type="ARBA" id="ARBA00022679"/>
    </source>
</evidence>
<evidence type="ECO:0000259" key="2">
    <source>
        <dbReference type="Pfam" id="PF08241"/>
    </source>
</evidence>
<dbReference type="AlphaFoldDB" id="A0A3B0BEG5"/>
<protein>
    <submittedName>
        <fullName evidence="3">Class I SAM-dependent methyltransferase</fullName>
    </submittedName>
</protein>